<sequence>MHNFKEIYLRIQMTKLVTPLLPAAARMSIFQTNFTLQCESRIFTQLLAGTIFPTGCFSATPHSCFSLRFLNWTENEQSMYEFVLQWRNVMISSKRCLNSNSPWSSARTRPISARTPAC</sequence>
<evidence type="ECO:0000313" key="2">
    <source>
        <dbReference type="EMBL" id="CAL6012763.1"/>
    </source>
</evidence>
<dbReference type="EMBL" id="CATOUU010000884">
    <property type="protein sequence ID" value="CAI9957193.1"/>
    <property type="molecule type" value="Genomic_DNA"/>
</dbReference>
<protein>
    <submittedName>
        <fullName evidence="2">Hypothetical_protein</fullName>
    </submittedName>
</protein>
<organism evidence="1">
    <name type="scientific">Hexamita inflata</name>
    <dbReference type="NCBI Taxonomy" id="28002"/>
    <lineage>
        <taxon>Eukaryota</taxon>
        <taxon>Metamonada</taxon>
        <taxon>Diplomonadida</taxon>
        <taxon>Hexamitidae</taxon>
        <taxon>Hexamitinae</taxon>
        <taxon>Hexamita</taxon>
    </lineage>
</organism>
<keyword evidence="3" id="KW-1185">Reference proteome</keyword>
<reference evidence="2 3" key="2">
    <citation type="submission" date="2024-07" db="EMBL/GenBank/DDBJ databases">
        <authorList>
            <person name="Akdeniz Z."/>
        </authorList>
    </citation>
    <scope>NUCLEOTIDE SEQUENCE [LARGE SCALE GENOMIC DNA]</scope>
</reference>
<evidence type="ECO:0000313" key="1">
    <source>
        <dbReference type="EMBL" id="CAI9957193.1"/>
    </source>
</evidence>
<comment type="caution">
    <text evidence="1">The sequence shown here is derived from an EMBL/GenBank/DDBJ whole genome shotgun (WGS) entry which is preliminary data.</text>
</comment>
<dbReference type="AlphaFoldDB" id="A0AA86V581"/>
<proteinExistence type="predicted"/>
<accession>A0AA86V581</accession>
<dbReference type="EMBL" id="CAXDID020000067">
    <property type="protein sequence ID" value="CAL6012763.1"/>
    <property type="molecule type" value="Genomic_DNA"/>
</dbReference>
<gene>
    <name evidence="2" type="ORF">HINF_LOCUS23459</name>
    <name evidence="1" type="ORF">HINF_LOCUS44838</name>
</gene>
<evidence type="ECO:0000313" key="3">
    <source>
        <dbReference type="Proteomes" id="UP001642409"/>
    </source>
</evidence>
<dbReference type="Proteomes" id="UP001642409">
    <property type="component" value="Unassembled WGS sequence"/>
</dbReference>
<name>A0AA86V581_9EUKA</name>
<reference evidence="1" key="1">
    <citation type="submission" date="2023-06" db="EMBL/GenBank/DDBJ databases">
        <authorList>
            <person name="Kurt Z."/>
        </authorList>
    </citation>
    <scope>NUCLEOTIDE SEQUENCE</scope>
</reference>